<comment type="similarity">
    <text evidence="3">Belongs to the peptidase M50B family.</text>
</comment>
<keyword evidence="16" id="KW-1185">Reference proteome</keyword>
<evidence type="ECO:0000256" key="11">
    <source>
        <dbReference type="ARBA" id="ARBA00023049"/>
    </source>
</evidence>
<dbReference type="Proteomes" id="UP000001683">
    <property type="component" value="Chromosome"/>
</dbReference>
<organism evidence="15 16">
    <name type="scientific">Natranaerobius thermophilus (strain ATCC BAA-1301 / DSM 18059 / JW/NM-WN-LF)</name>
    <dbReference type="NCBI Taxonomy" id="457570"/>
    <lineage>
        <taxon>Bacteria</taxon>
        <taxon>Bacillati</taxon>
        <taxon>Bacillota</taxon>
        <taxon>Clostridia</taxon>
        <taxon>Natranaerobiales</taxon>
        <taxon>Natranaerobiaceae</taxon>
        <taxon>Natranaerobius</taxon>
    </lineage>
</organism>
<proteinExistence type="inferred from homology"/>
<evidence type="ECO:0000259" key="14">
    <source>
        <dbReference type="Pfam" id="PF02163"/>
    </source>
</evidence>
<evidence type="ECO:0000256" key="13">
    <source>
        <dbReference type="SAM" id="Phobius"/>
    </source>
</evidence>
<keyword evidence="9" id="KW-0862">Zinc</keyword>
<accession>B2A4Y5</accession>
<dbReference type="PANTHER" id="PTHR35864:SF1">
    <property type="entry name" value="ZINC METALLOPROTEASE YWHC-RELATED"/>
    <property type="match status" value="1"/>
</dbReference>
<name>B2A4Y5_NATTJ</name>
<dbReference type="KEGG" id="nth:Nther_1653"/>
<keyword evidence="6 13" id="KW-0812">Transmembrane</keyword>
<dbReference type="InParanoid" id="B2A4Y5"/>
<feature type="transmembrane region" description="Helical" evidence="13">
    <location>
        <begin position="177"/>
        <end position="194"/>
    </location>
</feature>
<feature type="transmembrane region" description="Helical" evidence="13">
    <location>
        <begin position="200"/>
        <end position="217"/>
    </location>
</feature>
<dbReference type="HOGENOM" id="CLU_086979_1_1_9"/>
<dbReference type="EMBL" id="CP001034">
    <property type="protein sequence ID" value="ACB85227.1"/>
    <property type="molecule type" value="Genomic_DNA"/>
</dbReference>
<dbReference type="RefSeq" id="WP_012448095.1">
    <property type="nucleotide sequence ID" value="NC_010718.1"/>
</dbReference>
<evidence type="ECO:0000256" key="7">
    <source>
        <dbReference type="ARBA" id="ARBA00022723"/>
    </source>
</evidence>
<evidence type="ECO:0000313" key="15">
    <source>
        <dbReference type="EMBL" id="ACB85227.1"/>
    </source>
</evidence>
<feature type="transmembrane region" description="Helical" evidence="13">
    <location>
        <begin position="90"/>
        <end position="110"/>
    </location>
</feature>
<evidence type="ECO:0000256" key="12">
    <source>
        <dbReference type="ARBA" id="ARBA00023136"/>
    </source>
</evidence>
<evidence type="ECO:0000256" key="3">
    <source>
        <dbReference type="ARBA" id="ARBA00007931"/>
    </source>
</evidence>
<evidence type="ECO:0000256" key="8">
    <source>
        <dbReference type="ARBA" id="ARBA00022801"/>
    </source>
</evidence>
<keyword evidence="4" id="KW-1003">Cell membrane</keyword>
<gene>
    <name evidence="15" type="ordered locus">Nther_1653</name>
</gene>
<dbReference type="GO" id="GO:0008237">
    <property type="term" value="F:metallopeptidase activity"/>
    <property type="evidence" value="ECO:0007669"/>
    <property type="project" value="UniProtKB-KW"/>
</dbReference>
<dbReference type="GO" id="GO:0046872">
    <property type="term" value="F:metal ion binding"/>
    <property type="evidence" value="ECO:0007669"/>
    <property type="project" value="UniProtKB-KW"/>
</dbReference>
<evidence type="ECO:0000256" key="1">
    <source>
        <dbReference type="ARBA" id="ARBA00001947"/>
    </source>
</evidence>
<evidence type="ECO:0000256" key="10">
    <source>
        <dbReference type="ARBA" id="ARBA00022989"/>
    </source>
</evidence>
<comment type="cofactor">
    <cofactor evidence="1">
        <name>Zn(2+)</name>
        <dbReference type="ChEBI" id="CHEBI:29105"/>
    </cofactor>
</comment>
<evidence type="ECO:0000256" key="4">
    <source>
        <dbReference type="ARBA" id="ARBA00022475"/>
    </source>
</evidence>
<dbReference type="GO" id="GO:0005886">
    <property type="term" value="C:plasma membrane"/>
    <property type="evidence" value="ECO:0007669"/>
    <property type="project" value="UniProtKB-SubCell"/>
</dbReference>
<keyword evidence="10 13" id="KW-1133">Transmembrane helix</keyword>
<feature type="transmembrane region" description="Helical" evidence="13">
    <location>
        <begin position="138"/>
        <end position="156"/>
    </location>
</feature>
<dbReference type="InterPro" id="IPR052348">
    <property type="entry name" value="Metallopeptidase_M50B"/>
</dbReference>
<dbReference type="PANTHER" id="PTHR35864">
    <property type="entry name" value="ZINC METALLOPROTEASE MJ0611-RELATED"/>
    <property type="match status" value="1"/>
</dbReference>
<evidence type="ECO:0000256" key="2">
    <source>
        <dbReference type="ARBA" id="ARBA00004651"/>
    </source>
</evidence>
<protein>
    <submittedName>
        <fullName evidence="15">Peptidase M50</fullName>
    </submittedName>
</protein>
<evidence type="ECO:0000256" key="6">
    <source>
        <dbReference type="ARBA" id="ARBA00022692"/>
    </source>
</evidence>
<comment type="subcellular location">
    <subcellularLocation>
        <location evidence="2">Cell membrane</location>
        <topology evidence="2">Multi-pass membrane protein</topology>
    </subcellularLocation>
</comment>
<keyword evidence="8" id="KW-0378">Hydrolase</keyword>
<reference evidence="15 16" key="2">
    <citation type="journal article" date="2011" name="J. Bacteriol.">
        <title>Complete genome sequence of the anaerobic, halophilic alkalithermophile Natranaerobius thermophilus JW/NM-WN-LF.</title>
        <authorList>
            <person name="Zhao B."/>
            <person name="Mesbah N.M."/>
            <person name="Dalin E."/>
            <person name="Goodwin L."/>
            <person name="Nolan M."/>
            <person name="Pitluck S."/>
            <person name="Chertkov O."/>
            <person name="Brettin T.S."/>
            <person name="Han J."/>
            <person name="Larimer F.W."/>
            <person name="Land M.L."/>
            <person name="Hauser L."/>
            <person name="Kyrpides N."/>
            <person name="Wiegel J."/>
        </authorList>
    </citation>
    <scope>NUCLEOTIDE SEQUENCE [LARGE SCALE GENOMIC DNA]</scope>
    <source>
        <strain evidence="16">ATCC BAA-1301 / DSM 18059 / JW/NM-WN-LF</strain>
    </source>
</reference>
<keyword evidence="12 13" id="KW-0472">Membrane</keyword>
<evidence type="ECO:0000256" key="5">
    <source>
        <dbReference type="ARBA" id="ARBA00022670"/>
    </source>
</evidence>
<dbReference type="InterPro" id="IPR044537">
    <property type="entry name" value="Rip2-like"/>
</dbReference>
<dbReference type="InterPro" id="IPR008915">
    <property type="entry name" value="Peptidase_M50"/>
</dbReference>
<keyword evidence="7" id="KW-0479">Metal-binding</keyword>
<evidence type="ECO:0000256" key="9">
    <source>
        <dbReference type="ARBA" id="ARBA00022833"/>
    </source>
</evidence>
<dbReference type="CDD" id="cd06158">
    <property type="entry name" value="S2P-M50_like_1"/>
    <property type="match status" value="1"/>
</dbReference>
<dbReference type="STRING" id="457570.Nther_1653"/>
<dbReference type="AlphaFoldDB" id="B2A4Y5"/>
<keyword evidence="5" id="KW-0645">Protease</keyword>
<dbReference type="OrthoDB" id="9800627at2"/>
<dbReference type="FunCoup" id="B2A4Y5">
    <property type="interactions" value="54"/>
</dbReference>
<dbReference type="GO" id="GO:0006508">
    <property type="term" value="P:proteolysis"/>
    <property type="evidence" value="ECO:0007669"/>
    <property type="project" value="UniProtKB-KW"/>
</dbReference>
<feature type="domain" description="Peptidase M50" evidence="14">
    <location>
        <begin position="90"/>
        <end position="192"/>
    </location>
</feature>
<reference evidence="15 16" key="1">
    <citation type="submission" date="2008-04" db="EMBL/GenBank/DDBJ databases">
        <title>Complete sequence of chromosome of Natranaerobius thermophilus JW/NM-WN-LF.</title>
        <authorList>
            <consortium name="US DOE Joint Genome Institute"/>
            <person name="Copeland A."/>
            <person name="Lucas S."/>
            <person name="Lapidus A."/>
            <person name="Glavina del Rio T."/>
            <person name="Dalin E."/>
            <person name="Tice H."/>
            <person name="Bruce D."/>
            <person name="Goodwin L."/>
            <person name="Pitluck S."/>
            <person name="Chertkov O."/>
            <person name="Brettin T."/>
            <person name="Detter J.C."/>
            <person name="Han C."/>
            <person name="Kuske C.R."/>
            <person name="Schmutz J."/>
            <person name="Larimer F."/>
            <person name="Land M."/>
            <person name="Hauser L."/>
            <person name="Kyrpides N."/>
            <person name="Lykidis A."/>
            <person name="Mesbah N.M."/>
            <person name="Wiegel J."/>
        </authorList>
    </citation>
    <scope>NUCLEOTIDE SEQUENCE [LARGE SCALE GENOMIC DNA]</scope>
    <source>
        <strain evidence="16">ATCC BAA-1301 / DSM 18059 / JW/NM-WN-LF</strain>
    </source>
</reference>
<sequence length="220" mass="24659">MDNIFIGDILHIIPALLIALTVHEYSHGRIAYYLGDETAKAQGRLTLNPLDHLDPIGFLMVAIAGFGWAKPVPVNPVNFRRDVDMRHGMLLVSLAGPVSNLIMAFIFLGVSDFYLRFTQGLGGIGPGVALNPNYNHPVLYYIVLFNIFLAIFNLLPVPPLDGSRILRAIVPRRFEEYFNYLDQYGFIILILLIVSGAIRAILWPLTIIILSILYLPFQLI</sequence>
<dbReference type="Pfam" id="PF02163">
    <property type="entry name" value="Peptidase_M50"/>
    <property type="match status" value="1"/>
</dbReference>
<dbReference type="eggNOG" id="COG1994">
    <property type="taxonomic scope" value="Bacteria"/>
</dbReference>
<evidence type="ECO:0000313" key="16">
    <source>
        <dbReference type="Proteomes" id="UP000001683"/>
    </source>
</evidence>
<keyword evidence="11" id="KW-0482">Metalloprotease</keyword>